<dbReference type="InterPro" id="IPR045886">
    <property type="entry name" value="ThiF/MoeB/HesA"/>
</dbReference>
<proteinExistence type="predicted"/>
<evidence type="ECO:0000259" key="2">
    <source>
        <dbReference type="Pfam" id="PF26398"/>
    </source>
</evidence>
<dbReference type="Pfam" id="PF26398">
    <property type="entry name" value="Cap2_linker"/>
    <property type="match status" value="1"/>
</dbReference>
<evidence type="ECO:0000259" key="1">
    <source>
        <dbReference type="Pfam" id="PF00899"/>
    </source>
</evidence>
<dbReference type="CDD" id="cd01483">
    <property type="entry name" value="E1_enzyme_family"/>
    <property type="match status" value="1"/>
</dbReference>
<organism evidence="3 4">
    <name type="scientific">Agrobacterium burrii</name>
    <dbReference type="NCBI Taxonomy" id="2815339"/>
    <lineage>
        <taxon>Bacteria</taxon>
        <taxon>Pseudomonadati</taxon>
        <taxon>Pseudomonadota</taxon>
        <taxon>Alphaproteobacteria</taxon>
        <taxon>Hyphomicrobiales</taxon>
        <taxon>Rhizobiaceae</taxon>
        <taxon>Rhizobium/Agrobacterium group</taxon>
        <taxon>Agrobacterium</taxon>
        <taxon>Agrobacterium tumefaciens complex</taxon>
    </lineage>
</organism>
<reference evidence="3 4" key="1">
    <citation type="submission" date="2021-03" db="EMBL/GenBank/DDBJ databases">
        <title>Whole genome sequence of Agrobacterium sp. strain Rnr.</title>
        <authorList>
            <person name="Mafakheri H."/>
            <person name="Taghavi S.M."/>
            <person name="Nemanja K."/>
            <person name="Osdaghi E."/>
        </authorList>
    </citation>
    <scope>NUCLEOTIDE SEQUENCE [LARGE SCALE GENOMIC DNA]</scope>
    <source>
        <strain evidence="3 4">Rnr</strain>
    </source>
</reference>
<accession>A0ABS3EKC4</accession>
<dbReference type="InterPro" id="IPR035985">
    <property type="entry name" value="Ubiquitin-activating_enz"/>
</dbReference>
<dbReference type="EMBL" id="JAFLNA010000008">
    <property type="protein sequence ID" value="MBO0132207.1"/>
    <property type="molecule type" value="Genomic_DNA"/>
</dbReference>
<evidence type="ECO:0000313" key="3">
    <source>
        <dbReference type="EMBL" id="MBO0132207.1"/>
    </source>
</evidence>
<dbReference type="SUPFAM" id="SSF69572">
    <property type="entry name" value="Activating enzymes of the ubiquitin-like proteins"/>
    <property type="match status" value="1"/>
</dbReference>
<dbReference type="PANTHER" id="PTHR43267">
    <property type="entry name" value="TRNA THREONYLCARBAMOYLADENOSINE DEHYDRATASE"/>
    <property type="match status" value="1"/>
</dbReference>
<keyword evidence="4" id="KW-1185">Reference proteome</keyword>
<keyword evidence="3" id="KW-0808">Transferase</keyword>
<feature type="domain" description="THIF-type NAD/FAD binding fold" evidence="1">
    <location>
        <begin position="364"/>
        <end position="470"/>
    </location>
</feature>
<name>A0ABS3EKC4_9HYPH</name>
<dbReference type="RefSeq" id="WP_207134649.1">
    <property type="nucleotide sequence ID" value="NZ_JAFLNA010000008.1"/>
</dbReference>
<feature type="domain" description="Cap2 central linker" evidence="2">
    <location>
        <begin position="143"/>
        <end position="354"/>
    </location>
</feature>
<evidence type="ECO:0000313" key="4">
    <source>
        <dbReference type="Proteomes" id="UP000664699"/>
    </source>
</evidence>
<sequence length="591" mass="64925">MFVPEPLGLAISGVAGHTRIECTGPWTRRADGVWSLPILARLSVPETAWMPAETKWFVTFEPANTAVTIYPAKDGGITTTFQHQSFNHEGAAGTPWRLGNPCLQRQTAVFGRSSWYGQPEELAEKITWYLDRLLLWIDAAATGELAVVGEPFELPAGPEQGGFPLIGFMSSESDVAFWSGRRGTWGWADIAKLPGASATYALTAFRDKEMKPVRELKWGGLISALPSATAALWVALDKLPVLSPWELPRTWSALSSYLEKSGIALENILIDAGADRRRRRTDNDPLILLFGFPISHVIGYPPSRYHWIALEGVGLSNRRTQKNGFRSSEQTRRLVDRSRATSTTVLSWLRTANWEPEELRTRSGHEVLSSLKSVLLIGAGSLGSALSENLARMGVTRIGVIDADRLDVGNLTRHALGLDGVGHNKAKALARALNLIMPDADAIAFETSFPPMDSNLAAQLRTYEVIVDCTGSDVVLDAMSEFDWGGEKIFVSLAMTWKAEGLLIFTASEASFPTIDAKERFSEVDVPPTDLNDARVEGVGCWHPVFPASAADVRLWSAVGSKAVVRAMRSPERRCEYFRQSDDGMVERRDV</sequence>
<keyword evidence="3" id="KW-0548">Nucleotidyltransferase</keyword>
<dbReference type="Pfam" id="PF00899">
    <property type="entry name" value="ThiF"/>
    <property type="match status" value="1"/>
</dbReference>
<dbReference type="GO" id="GO:0016779">
    <property type="term" value="F:nucleotidyltransferase activity"/>
    <property type="evidence" value="ECO:0007669"/>
    <property type="project" value="UniProtKB-KW"/>
</dbReference>
<comment type="caution">
    <text evidence="3">The sequence shown here is derived from an EMBL/GenBank/DDBJ whole genome shotgun (WGS) entry which is preliminary data.</text>
</comment>
<dbReference type="Proteomes" id="UP000664699">
    <property type="component" value="Unassembled WGS sequence"/>
</dbReference>
<dbReference type="PANTHER" id="PTHR43267:SF1">
    <property type="entry name" value="TRNA THREONYLCARBAMOYLADENOSINE DEHYDRATASE"/>
    <property type="match status" value="1"/>
</dbReference>
<protein>
    <submittedName>
        <fullName evidence="3">ThiF family adenylyltransferase</fullName>
    </submittedName>
</protein>
<dbReference type="InterPro" id="IPR000594">
    <property type="entry name" value="ThiF_NAD_FAD-bd"/>
</dbReference>
<dbReference type="Gene3D" id="3.40.50.720">
    <property type="entry name" value="NAD(P)-binding Rossmann-like Domain"/>
    <property type="match status" value="1"/>
</dbReference>
<dbReference type="InterPro" id="IPR058964">
    <property type="entry name" value="Cap2_linker"/>
</dbReference>
<gene>
    <name evidence="3" type="ORF">JZX89_15850</name>
</gene>